<feature type="compositionally biased region" description="Pro residues" evidence="1">
    <location>
        <begin position="337"/>
        <end position="348"/>
    </location>
</feature>
<dbReference type="PANTHER" id="PTHR40465:SF1">
    <property type="entry name" value="DUF6534 DOMAIN-CONTAINING PROTEIN"/>
    <property type="match status" value="1"/>
</dbReference>
<sequence length="407" mass="44607">MASEWHVPALDSSVGAFLIGTLLSVYLAGVTFTQAWNYFVTFVPGDRVALVALVSGLKVIGMVHTGICCHTVYVWCVSHYGDLRALIRCPAPFAWGYVYAWRVYIVSSRRLVAPICICLIAVTQLAFASGTTWMIYVIDRKLSRLNEYRYGMAIWLVCAAAGDLLITTSLIFYLRSAVRGRNARWRPLVSSIIANTLQTNGFTTFVTLVNITLFLAEPHKAWAYILSALVSLNSRTTLKRIGTSAASHTITSVYEGEGPPGMPRPPLPSHPNDGGGRLEQHVFRSSSSRSFVEGIKITQIKSVTLNQDDSDDDLVRDLQPTPLTTFAFNATRTLARPPLPPIPHPIPSPDDSHSTYGNLEDDSSVESPVSGHSRPRTGSRWWRDPSVTPTSSMPALGEDITVQGTAL</sequence>
<evidence type="ECO:0000256" key="1">
    <source>
        <dbReference type="SAM" id="MobiDB-lite"/>
    </source>
</evidence>
<dbReference type="AlphaFoldDB" id="A0AAV5GVZ2"/>
<keyword evidence="5" id="KW-1185">Reference proteome</keyword>
<protein>
    <recommendedName>
        <fullName evidence="3">DUF6534 domain-containing protein</fullName>
    </recommendedName>
</protein>
<feature type="compositionally biased region" description="Pro residues" evidence="1">
    <location>
        <begin position="260"/>
        <end position="269"/>
    </location>
</feature>
<evidence type="ECO:0000313" key="4">
    <source>
        <dbReference type="EMBL" id="GJN94120.1"/>
    </source>
</evidence>
<feature type="domain" description="DUF6534" evidence="3">
    <location>
        <begin position="159"/>
        <end position="236"/>
    </location>
</feature>
<accession>A0AAV5GVZ2</accession>
<feature type="region of interest" description="Disordered" evidence="1">
    <location>
        <begin position="334"/>
        <end position="407"/>
    </location>
</feature>
<feature type="transmembrane region" description="Helical" evidence="2">
    <location>
        <begin position="150"/>
        <end position="174"/>
    </location>
</feature>
<dbReference type="InterPro" id="IPR045339">
    <property type="entry name" value="DUF6534"/>
</dbReference>
<dbReference type="Pfam" id="PF20152">
    <property type="entry name" value="DUF6534"/>
    <property type="match status" value="1"/>
</dbReference>
<evidence type="ECO:0000313" key="5">
    <source>
        <dbReference type="Proteomes" id="UP001342314"/>
    </source>
</evidence>
<dbReference type="PANTHER" id="PTHR40465">
    <property type="entry name" value="CHROMOSOME 1, WHOLE GENOME SHOTGUN SEQUENCE"/>
    <property type="match status" value="1"/>
</dbReference>
<feature type="transmembrane region" description="Helical" evidence="2">
    <location>
        <begin position="111"/>
        <end position="138"/>
    </location>
</feature>
<dbReference type="EMBL" id="BQKY01000016">
    <property type="protein sequence ID" value="GJN94120.1"/>
    <property type="molecule type" value="Genomic_DNA"/>
</dbReference>
<keyword evidence="2" id="KW-1133">Transmembrane helix</keyword>
<dbReference type="Proteomes" id="UP001342314">
    <property type="component" value="Unassembled WGS sequence"/>
</dbReference>
<feature type="transmembrane region" description="Helical" evidence="2">
    <location>
        <begin position="48"/>
        <end position="73"/>
    </location>
</feature>
<evidence type="ECO:0000256" key="2">
    <source>
        <dbReference type="SAM" id="Phobius"/>
    </source>
</evidence>
<name>A0AAV5GVZ2_9BASI</name>
<proteinExistence type="predicted"/>
<feature type="transmembrane region" description="Helical" evidence="2">
    <location>
        <begin position="14"/>
        <end position="36"/>
    </location>
</feature>
<feature type="transmembrane region" description="Helical" evidence="2">
    <location>
        <begin position="85"/>
        <end position="104"/>
    </location>
</feature>
<gene>
    <name evidence="4" type="ORF">Rhopal_007194-T1</name>
</gene>
<reference evidence="4 5" key="1">
    <citation type="submission" date="2021-12" db="EMBL/GenBank/DDBJ databases">
        <title>High titer production of polyol ester of fatty acids by Rhodotorula paludigena BS15 towards product separation-free biomass refinery.</title>
        <authorList>
            <person name="Mano J."/>
            <person name="Ono H."/>
            <person name="Tanaka T."/>
            <person name="Naito K."/>
            <person name="Sushida H."/>
            <person name="Ike M."/>
            <person name="Tokuyasu K."/>
            <person name="Kitaoka M."/>
        </authorList>
    </citation>
    <scope>NUCLEOTIDE SEQUENCE [LARGE SCALE GENOMIC DNA]</scope>
    <source>
        <strain evidence="4 5">BS15</strain>
    </source>
</reference>
<evidence type="ECO:0000259" key="3">
    <source>
        <dbReference type="Pfam" id="PF20152"/>
    </source>
</evidence>
<comment type="caution">
    <text evidence="4">The sequence shown here is derived from an EMBL/GenBank/DDBJ whole genome shotgun (WGS) entry which is preliminary data.</text>
</comment>
<keyword evidence="2" id="KW-0812">Transmembrane</keyword>
<feature type="region of interest" description="Disordered" evidence="1">
    <location>
        <begin position="255"/>
        <end position="285"/>
    </location>
</feature>
<organism evidence="4 5">
    <name type="scientific">Rhodotorula paludigena</name>
    <dbReference type="NCBI Taxonomy" id="86838"/>
    <lineage>
        <taxon>Eukaryota</taxon>
        <taxon>Fungi</taxon>
        <taxon>Dikarya</taxon>
        <taxon>Basidiomycota</taxon>
        <taxon>Pucciniomycotina</taxon>
        <taxon>Microbotryomycetes</taxon>
        <taxon>Sporidiobolales</taxon>
        <taxon>Sporidiobolaceae</taxon>
        <taxon>Rhodotorula</taxon>
    </lineage>
</organism>
<keyword evidence="2" id="KW-0472">Membrane</keyword>